<keyword evidence="4" id="KW-0347">Helicase</keyword>
<keyword evidence="14" id="KW-1185">Reference proteome</keyword>
<dbReference type="GO" id="GO:0043138">
    <property type="term" value="F:3'-5' DNA helicase activity"/>
    <property type="evidence" value="ECO:0007669"/>
    <property type="project" value="UniProtKB-EC"/>
</dbReference>
<evidence type="ECO:0000313" key="13">
    <source>
        <dbReference type="EMBL" id="BDG59502.1"/>
    </source>
</evidence>
<dbReference type="Pfam" id="PF13361">
    <property type="entry name" value="UvrD_C"/>
    <property type="match status" value="1"/>
</dbReference>
<evidence type="ECO:0000313" key="14">
    <source>
        <dbReference type="Proteomes" id="UP001163687"/>
    </source>
</evidence>
<dbReference type="RefSeq" id="WP_264843626.1">
    <property type="nucleotide sequence ID" value="NZ_AP025628.1"/>
</dbReference>
<gene>
    <name evidence="13" type="ORF">caldi_05920</name>
</gene>
<dbReference type="InterPro" id="IPR027417">
    <property type="entry name" value="P-loop_NTPase"/>
</dbReference>
<dbReference type="GO" id="GO:0005524">
    <property type="term" value="F:ATP binding"/>
    <property type="evidence" value="ECO:0007669"/>
    <property type="project" value="UniProtKB-KW"/>
</dbReference>
<dbReference type="InterPro" id="IPR014017">
    <property type="entry name" value="DNA_helicase_UvrD-like_C"/>
</dbReference>
<dbReference type="Pfam" id="PF00580">
    <property type="entry name" value="UvrD-helicase"/>
    <property type="match status" value="1"/>
</dbReference>
<keyword evidence="2" id="KW-0547">Nucleotide-binding</keyword>
<reference evidence="13" key="1">
    <citation type="submission" date="2022-03" db="EMBL/GenBank/DDBJ databases">
        <title>Complete genome sequence of Caldinitratiruptor microaerophilus.</title>
        <authorList>
            <person name="Mukaiyama R."/>
            <person name="Nishiyama T."/>
            <person name="Ueda K."/>
        </authorList>
    </citation>
    <scope>NUCLEOTIDE SEQUENCE</scope>
    <source>
        <strain evidence="13">JCM 16183</strain>
    </source>
</reference>
<keyword evidence="1" id="KW-1277">Toxin-antitoxin system</keyword>
<dbReference type="GO" id="GO:0005829">
    <property type="term" value="C:cytosol"/>
    <property type="evidence" value="ECO:0007669"/>
    <property type="project" value="TreeGrafter"/>
</dbReference>
<sequence>MRELTIKPSGLNDLFSLPRDVYPMVLEKVKRLQEDPRPDGHVKKKVVQHPNLYRLRAGDFRIFYTFDDGAVYLLAIRRRQEATYAAHEVPAAVASGPSPDLPAVPDDLPDEDGTGLPAASRTVAEQTAAALAQPAAPRPLPRAITPEWLRDLLIPPEFHPELCRCRHEDDLLDARVPAWVQERVLDNLYPRTLGERLAQPDLVVPEAEDLQRYREGDLLGFLLRLDPEQARRIDGSARGPAGIKGGPGSGKSTVALYRVRRILDRAAAGGGPAPRILFNTFTNALTRFSEQLLRQLLGERAQLVTVSTADHVARTVLSHVENVPEPADRQSLLHILGEVRSRFVPPAPGRFEQAARKAALDRLRADRTCRGVPLPTGLREAARYMTGNDLDLEAPEVKVMTLHSAKGLEFPIVAVLGLRDGTIPRVPPDLSAEEVEEETQAFRRLLFVGLTRAMRALLVCYPVSRPSPFVAELDPAYWQVGWAVPGS</sequence>
<protein>
    <recommendedName>
        <fullName evidence="8">DNA 3'-5' helicase</fullName>
        <ecNumber evidence="8">5.6.2.4</ecNumber>
    </recommendedName>
</protein>
<comment type="catalytic activity">
    <reaction evidence="9">
        <text>ATP + H2O = ADP + phosphate + H(+)</text>
        <dbReference type="Rhea" id="RHEA:13065"/>
        <dbReference type="ChEBI" id="CHEBI:15377"/>
        <dbReference type="ChEBI" id="CHEBI:15378"/>
        <dbReference type="ChEBI" id="CHEBI:30616"/>
        <dbReference type="ChEBI" id="CHEBI:43474"/>
        <dbReference type="ChEBI" id="CHEBI:456216"/>
        <dbReference type="EC" id="5.6.2.4"/>
    </reaction>
</comment>
<feature type="compositionally biased region" description="Low complexity" evidence="10">
    <location>
        <begin position="97"/>
        <end position="106"/>
    </location>
</feature>
<organism evidence="13 14">
    <name type="scientific">Caldinitratiruptor microaerophilus</name>
    <dbReference type="NCBI Taxonomy" id="671077"/>
    <lineage>
        <taxon>Bacteria</taxon>
        <taxon>Bacillati</taxon>
        <taxon>Bacillota</taxon>
        <taxon>Clostridia</taxon>
        <taxon>Eubacteriales</taxon>
        <taxon>Symbiobacteriaceae</taxon>
        <taxon>Caldinitratiruptor</taxon>
    </lineage>
</organism>
<evidence type="ECO:0000256" key="8">
    <source>
        <dbReference type="ARBA" id="ARBA00034808"/>
    </source>
</evidence>
<comment type="catalytic activity">
    <reaction evidence="7">
        <text>Couples ATP hydrolysis with the unwinding of duplex DNA by translocating in the 3'-5' direction.</text>
        <dbReference type="EC" id="5.6.2.4"/>
    </reaction>
</comment>
<keyword evidence="6" id="KW-0413">Isomerase</keyword>
<feature type="domain" description="UvrD-like helicase C-terminal" evidence="12">
    <location>
        <begin position="391"/>
        <end position="461"/>
    </location>
</feature>
<dbReference type="GO" id="GO:0003677">
    <property type="term" value="F:DNA binding"/>
    <property type="evidence" value="ECO:0007669"/>
    <property type="project" value="InterPro"/>
</dbReference>
<feature type="region of interest" description="Disordered" evidence="10">
    <location>
        <begin position="92"/>
        <end position="117"/>
    </location>
</feature>
<evidence type="ECO:0000259" key="11">
    <source>
        <dbReference type="Pfam" id="PF00580"/>
    </source>
</evidence>
<accession>A0AA35CL38</accession>
<dbReference type="PANTHER" id="PTHR11070:SF45">
    <property type="entry name" value="DNA 3'-5' HELICASE"/>
    <property type="match status" value="1"/>
</dbReference>
<name>A0AA35CL38_9FIRM</name>
<evidence type="ECO:0000256" key="7">
    <source>
        <dbReference type="ARBA" id="ARBA00034617"/>
    </source>
</evidence>
<dbReference type="AlphaFoldDB" id="A0AA35CL38"/>
<proteinExistence type="predicted"/>
<keyword evidence="5" id="KW-0067">ATP-binding</keyword>
<dbReference type="PANTHER" id="PTHR11070">
    <property type="entry name" value="UVRD / RECB / PCRA DNA HELICASE FAMILY MEMBER"/>
    <property type="match status" value="1"/>
</dbReference>
<dbReference type="Gene3D" id="3.40.50.300">
    <property type="entry name" value="P-loop containing nucleotide triphosphate hydrolases"/>
    <property type="match status" value="2"/>
</dbReference>
<evidence type="ECO:0000256" key="9">
    <source>
        <dbReference type="ARBA" id="ARBA00048988"/>
    </source>
</evidence>
<evidence type="ECO:0000256" key="3">
    <source>
        <dbReference type="ARBA" id="ARBA00022801"/>
    </source>
</evidence>
<dbReference type="EC" id="5.6.2.4" evidence="8"/>
<dbReference type="Pfam" id="PF05016">
    <property type="entry name" value="ParE_toxin"/>
    <property type="match status" value="1"/>
</dbReference>
<feature type="domain" description="UvrD-like helicase ATP-binding" evidence="11">
    <location>
        <begin position="227"/>
        <end position="319"/>
    </location>
</feature>
<dbReference type="SUPFAM" id="SSF143011">
    <property type="entry name" value="RelE-like"/>
    <property type="match status" value="1"/>
</dbReference>
<dbReference type="Proteomes" id="UP001163687">
    <property type="component" value="Chromosome"/>
</dbReference>
<dbReference type="EMBL" id="AP025628">
    <property type="protein sequence ID" value="BDG59502.1"/>
    <property type="molecule type" value="Genomic_DNA"/>
</dbReference>
<keyword evidence="3" id="KW-0378">Hydrolase</keyword>
<dbReference type="InterPro" id="IPR014016">
    <property type="entry name" value="UvrD-like_ATP-bd"/>
</dbReference>
<dbReference type="GO" id="GO:0000725">
    <property type="term" value="P:recombinational repair"/>
    <property type="evidence" value="ECO:0007669"/>
    <property type="project" value="TreeGrafter"/>
</dbReference>
<evidence type="ECO:0000256" key="6">
    <source>
        <dbReference type="ARBA" id="ARBA00023235"/>
    </source>
</evidence>
<dbReference type="Gene3D" id="3.30.2310.20">
    <property type="entry name" value="RelE-like"/>
    <property type="match status" value="1"/>
</dbReference>
<evidence type="ECO:0000256" key="2">
    <source>
        <dbReference type="ARBA" id="ARBA00022741"/>
    </source>
</evidence>
<dbReference type="InterPro" id="IPR000212">
    <property type="entry name" value="DNA_helicase_UvrD/REP"/>
</dbReference>
<evidence type="ECO:0000256" key="4">
    <source>
        <dbReference type="ARBA" id="ARBA00022806"/>
    </source>
</evidence>
<dbReference type="SUPFAM" id="SSF52540">
    <property type="entry name" value="P-loop containing nucleoside triphosphate hydrolases"/>
    <property type="match status" value="2"/>
</dbReference>
<dbReference type="InterPro" id="IPR035093">
    <property type="entry name" value="RelE/ParE_toxin_dom_sf"/>
</dbReference>
<dbReference type="GO" id="GO:0016787">
    <property type="term" value="F:hydrolase activity"/>
    <property type="evidence" value="ECO:0007669"/>
    <property type="project" value="UniProtKB-KW"/>
</dbReference>
<evidence type="ECO:0000259" key="12">
    <source>
        <dbReference type="Pfam" id="PF13361"/>
    </source>
</evidence>
<evidence type="ECO:0000256" key="5">
    <source>
        <dbReference type="ARBA" id="ARBA00022840"/>
    </source>
</evidence>
<dbReference type="KEGG" id="cmic:caldi_05920"/>
<evidence type="ECO:0000256" key="1">
    <source>
        <dbReference type="ARBA" id="ARBA00022649"/>
    </source>
</evidence>
<dbReference type="InterPro" id="IPR007712">
    <property type="entry name" value="RelE/ParE_toxin"/>
</dbReference>
<evidence type="ECO:0000256" key="10">
    <source>
        <dbReference type="SAM" id="MobiDB-lite"/>
    </source>
</evidence>